<gene>
    <name evidence="3" type="ORF">METZ01_LOCUS91214</name>
</gene>
<evidence type="ECO:0000256" key="2">
    <source>
        <dbReference type="SAM" id="MobiDB-lite"/>
    </source>
</evidence>
<keyword evidence="1" id="KW-0808">Transferase</keyword>
<organism evidence="3">
    <name type="scientific">marine metagenome</name>
    <dbReference type="NCBI Taxonomy" id="408172"/>
    <lineage>
        <taxon>unclassified sequences</taxon>
        <taxon>metagenomes</taxon>
        <taxon>ecological metagenomes</taxon>
    </lineage>
</organism>
<dbReference type="AlphaFoldDB" id="A0A381VDE6"/>
<sequence>MLEGLKIIEMATYVAAPAAGGMLRDWGADVIKIEPIAGCPMRKFFEGTKSTLEIVGNPIFGLDNRGKKGMTINTSDARGADIVRELIKEADVFLTNVRPTSLENAKLDYKSLMNINKKLIYCSLSGYGLEGEERDRPGFDIAAFWSRSGMAHLTQRKGEIPLPLRTASGDHITAISTVSGILAAVYERQRTGKGKVVESSLLRTGIYSIGTDMALQLRFGRVPSTKNRDQQINPIANFFKTKDNRWICLSPRAGGDWDFPKVARALKKEEWLEDENFNTHHSRRMNSTEFVSAMDEAFNLLTLEEWGERLDKEDLIWAPVQNLSEVSKDEQVLSTGAFVEIEDPECDEKYRSLASPVKFHDTDDGPKGPAPKLGEHNSEILSGIGFTKEEIQEMIKEGIIGKEV</sequence>
<reference evidence="3" key="1">
    <citation type="submission" date="2018-05" db="EMBL/GenBank/DDBJ databases">
        <authorList>
            <person name="Lanie J.A."/>
            <person name="Ng W.-L."/>
            <person name="Kazmierczak K.M."/>
            <person name="Andrzejewski T.M."/>
            <person name="Davidsen T.M."/>
            <person name="Wayne K.J."/>
            <person name="Tettelin H."/>
            <person name="Glass J.I."/>
            <person name="Rusch D."/>
            <person name="Podicherti R."/>
            <person name="Tsui H.-C.T."/>
            <person name="Winkler M.E."/>
        </authorList>
    </citation>
    <scope>NUCLEOTIDE SEQUENCE</scope>
</reference>
<dbReference type="SUPFAM" id="SSF89796">
    <property type="entry name" value="CoA-transferase family III (CaiB/BaiF)"/>
    <property type="match status" value="1"/>
</dbReference>
<dbReference type="EMBL" id="UINC01008529">
    <property type="protein sequence ID" value="SVA38360.1"/>
    <property type="molecule type" value="Genomic_DNA"/>
</dbReference>
<proteinExistence type="predicted"/>
<dbReference type="PANTHER" id="PTHR48207:SF3">
    <property type="entry name" value="SUCCINATE--HYDROXYMETHYLGLUTARATE COA-TRANSFERASE"/>
    <property type="match status" value="1"/>
</dbReference>
<evidence type="ECO:0008006" key="4">
    <source>
        <dbReference type="Google" id="ProtNLM"/>
    </source>
</evidence>
<dbReference type="PANTHER" id="PTHR48207">
    <property type="entry name" value="SUCCINATE--HYDROXYMETHYLGLUTARATE COA-TRANSFERASE"/>
    <property type="match status" value="1"/>
</dbReference>
<dbReference type="Gene3D" id="3.40.50.10540">
    <property type="entry name" value="Crotonobetainyl-coa:carnitine coa-transferase, domain 1"/>
    <property type="match status" value="1"/>
</dbReference>
<evidence type="ECO:0000256" key="1">
    <source>
        <dbReference type="ARBA" id="ARBA00022679"/>
    </source>
</evidence>
<feature type="region of interest" description="Disordered" evidence="2">
    <location>
        <begin position="357"/>
        <end position="377"/>
    </location>
</feature>
<dbReference type="GO" id="GO:0008410">
    <property type="term" value="F:CoA-transferase activity"/>
    <property type="evidence" value="ECO:0007669"/>
    <property type="project" value="TreeGrafter"/>
</dbReference>
<dbReference type="Pfam" id="PF02515">
    <property type="entry name" value="CoA_transf_3"/>
    <property type="match status" value="1"/>
</dbReference>
<dbReference type="InterPro" id="IPR003673">
    <property type="entry name" value="CoA-Trfase_fam_III"/>
</dbReference>
<dbReference type="InterPro" id="IPR050483">
    <property type="entry name" value="CoA-transferase_III_domain"/>
</dbReference>
<dbReference type="Gene3D" id="3.30.1540.10">
    <property type="entry name" value="formyl-coa transferase, domain 3"/>
    <property type="match status" value="1"/>
</dbReference>
<dbReference type="InterPro" id="IPR044855">
    <property type="entry name" value="CoA-Trfase_III_dom3_sf"/>
</dbReference>
<dbReference type="InterPro" id="IPR023606">
    <property type="entry name" value="CoA-Trfase_III_dom_1_sf"/>
</dbReference>
<name>A0A381VDE6_9ZZZZ</name>
<accession>A0A381VDE6</accession>
<protein>
    <recommendedName>
        <fullName evidence="4">CoA transferase</fullName>
    </recommendedName>
</protein>
<evidence type="ECO:0000313" key="3">
    <source>
        <dbReference type="EMBL" id="SVA38360.1"/>
    </source>
</evidence>